<feature type="domain" description="Thiamine phosphate synthase/TenI" evidence="12">
    <location>
        <begin position="15"/>
        <end position="186"/>
    </location>
</feature>
<dbReference type="PANTHER" id="PTHR20857:SF15">
    <property type="entry name" value="THIAMINE-PHOSPHATE SYNTHASE"/>
    <property type="match status" value="1"/>
</dbReference>
<proteinExistence type="inferred from homology"/>
<dbReference type="Proteomes" id="UP000658793">
    <property type="component" value="Unassembled WGS sequence"/>
</dbReference>
<keyword evidence="4 9" id="KW-0460">Magnesium</keyword>
<feature type="binding site" evidence="9">
    <location>
        <position position="85"/>
    </location>
    <ligand>
        <name>Mg(2+)</name>
        <dbReference type="ChEBI" id="CHEBI:18420"/>
    </ligand>
</feature>
<dbReference type="PANTHER" id="PTHR20857">
    <property type="entry name" value="THIAMINE-PHOSPHATE PYROPHOSPHORYLASE"/>
    <property type="match status" value="1"/>
</dbReference>
<feature type="binding site" evidence="9">
    <location>
        <position position="133"/>
    </location>
    <ligand>
        <name>4-amino-2-methyl-5-(diphosphooxymethyl)pyrimidine</name>
        <dbReference type="ChEBI" id="CHEBI:57841"/>
    </ligand>
</feature>
<evidence type="ECO:0000259" key="12">
    <source>
        <dbReference type="Pfam" id="PF02581"/>
    </source>
</evidence>
<evidence type="ECO:0000256" key="1">
    <source>
        <dbReference type="ARBA" id="ARBA00005165"/>
    </source>
</evidence>
<feature type="binding site" evidence="9">
    <location>
        <begin position="130"/>
        <end position="132"/>
    </location>
    <ligand>
        <name>2-[(2R,5Z)-2-carboxy-4-methylthiazol-5(2H)-ylidene]ethyl phosphate</name>
        <dbReference type="ChEBI" id="CHEBI:62899"/>
    </ligand>
</feature>
<gene>
    <name evidence="9 13" type="primary">thiE</name>
    <name evidence="13" type="ORF">GCM10008015_19860</name>
</gene>
<evidence type="ECO:0000256" key="2">
    <source>
        <dbReference type="ARBA" id="ARBA00022679"/>
    </source>
</evidence>
<evidence type="ECO:0000256" key="6">
    <source>
        <dbReference type="ARBA" id="ARBA00047334"/>
    </source>
</evidence>
<comment type="caution">
    <text evidence="9">Lacks conserved residue(s) required for the propagation of feature annotation.</text>
</comment>
<comment type="cofactor">
    <cofactor evidence="9">
        <name>Mg(2+)</name>
        <dbReference type="ChEBI" id="CHEBI:18420"/>
    </cofactor>
    <text evidence="9">Binds 1 Mg(2+) ion per subunit.</text>
</comment>
<keyword evidence="14" id="KW-1185">Reference proteome</keyword>
<dbReference type="InterPro" id="IPR036206">
    <property type="entry name" value="ThiamineP_synth_sf"/>
</dbReference>
<dbReference type="NCBIfam" id="TIGR00693">
    <property type="entry name" value="thiE"/>
    <property type="match status" value="1"/>
</dbReference>
<evidence type="ECO:0000256" key="9">
    <source>
        <dbReference type="HAMAP-Rule" id="MF_00097"/>
    </source>
</evidence>
<dbReference type="CDD" id="cd00564">
    <property type="entry name" value="TMP_TenI"/>
    <property type="match status" value="1"/>
</dbReference>
<comment type="catalytic activity">
    <reaction evidence="8 9 10">
        <text>2-[(2R,5Z)-2-carboxy-4-methylthiazol-5(2H)-ylidene]ethyl phosphate + 4-amino-2-methyl-5-(diphosphooxymethyl)pyrimidine + 2 H(+) = thiamine phosphate + CO2 + diphosphate</text>
        <dbReference type="Rhea" id="RHEA:47844"/>
        <dbReference type="ChEBI" id="CHEBI:15378"/>
        <dbReference type="ChEBI" id="CHEBI:16526"/>
        <dbReference type="ChEBI" id="CHEBI:33019"/>
        <dbReference type="ChEBI" id="CHEBI:37575"/>
        <dbReference type="ChEBI" id="CHEBI:57841"/>
        <dbReference type="ChEBI" id="CHEBI:62899"/>
        <dbReference type="EC" id="2.5.1.3"/>
    </reaction>
</comment>
<protein>
    <recommendedName>
        <fullName evidence="9">Thiamine-phosphate synthase</fullName>
        <shortName evidence="9">TP synthase</shortName>
        <shortName evidence="9">TPS</shortName>
        <ecNumber evidence="9">2.5.1.3</ecNumber>
    </recommendedName>
    <alternativeName>
        <fullName evidence="9">Thiamine-phosphate pyrophosphorylase</fullName>
        <shortName evidence="9">TMP pyrophosphorylase</shortName>
        <shortName evidence="9">TMP-PPase</shortName>
    </alternativeName>
</protein>
<evidence type="ECO:0000256" key="5">
    <source>
        <dbReference type="ARBA" id="ARBA00022977"/>
    </source>
</evidence>
<evidence type="ECO:0000256" key="7">
    <source>
        <dbReference type="ARBA" id="ARBA00047851"/>
    </source>
</evidence>
<comment type="caution">
    <text evidence="13">The sequence shown here is derived from an EMBL/GenBank/DDBJ whole genome shotgun (WGS) entry which is preliminary data.</text>
</comment>
<dbReference type="EMBL" id="BMGA01000004">
    <property type="protein sequence ID" value="GGA79167.1"/>
    <property type="molecule type" value="Genomic_DNA"/>
</dbReference>
<name>A0ABQ1HJL0_9FLAO</name>
<keyword evidence="2 9" id="KW-0808">Transferase</keyword>
<evidence type="ECO:0000256" key="8">
    <source>
        <dbReference type="ARBA" id="ARBA00047883"/>
    </source>
</evidence>
<keyword evidence="5 9" id="KW-0784">Thiamine biosynthesis</keyword>
<feature type="binding site" evidence="9">
    <location>
        <begin position="33"/>
        <end position="37"/>
    </location>
    <ligand>
        <name>4-amino-2-methyl-5-(diphosphooxymethyl)pyrimidine</name>
        <dbReference type="ChEBI" id="CHEBI:57841"/>
    </ligand>
</feature>
<sequence length="212" mass="23422">MFNRLQYISQGNTVEEQLYNIHQALDHGCDWIQMRFKNATSEDTFTLAEAVKILCQEYLATFIINDNVALASEIDSDGIHLGLSDMRISKAREILGSSKIIGGTANTFENIQKHSNDGCDYIGLGPFRFTKTKEKLSPILGLEGYAELMTKMQQAQITTPVYAIGGIQTDDVEAIIKTGIHGIAVSGLITESETKTQLITELNEKLYGNVIV</sequence>
<comment type="pathway">
    <text evidence="1 9 11">Cofactor biosynthesis; thiamine diphosphate biosynthesis; thiamine phosphate from 4-amino-2-methyl-5-diphosphomethylpyrimidine and 4-methyl-5-(2-phosphoethyl)-thiazole: step 1/1.</text>
</comment>
<comment type="similarity">
    <text evidence="9 10">Belongs to the thiamine-phosphate synthase family.</text>
</comment>
<dbReference type="RefSeq" id="WP_188494157.1">
    <property type="nucleotide sequence ID" value="NZ_BMGA01000004.1"/>
</dbReference>
<dbReference type="HAMAP" id="MF_00097">
    <property type="entry name" value="TMP_synthase"/>
    <property type="match status" value="1"/>
</dbReference>
<feature type="binding site" evidence="9">
    <location>
        <position position="104"/>
    </location>
    <ligand>
        <name>4-amino-2-methyl-5-(diphosphooxymethyl)pyrimidine</name>
        <dbReference type="ChEBI" id="CHEBI:57841"/>
    </ligand>
</feature>
<evidence type="ECO:0000313" key="14">
    <source>
        <dbReference type="Proteomes" id="UP000658793"/>
    </source>
</evidence>
<comment type="catalytic activity">
    <reaction evidence="6 9 10">
        <text>4-methyl-5-(2-phosphooxyethyl)-thiazole + 4-amino-2-methyl-5-(diphosphooxymethyl)pyrimidine + H(+) = thiamine phosphate + diphosphate</text>
        <dbReference type="Rhea" id="RHEA:22328"/>
        <dbReference type="ChEBI" id="CHEBI:15378"/>
        <dbReference type="ChEBI" id="CHEBI:33019"/>
        <dbReference type="ChEBI" id="CHEBI:37575"/>
        <dbReference type="ChEBI" id="CHEBI:57841"/>
        <dbReference type="ChEBI" id="CHEBI:58296"/>
        <dbReference type="EC" id="2.5.1.3"/>
    </reaction>
</comment>
<dbReference type="InterPro" id="IPR034291">
    <property type="entry name" value="TMP_synthase"/>
</dbReference>
<feature type="binding site" evidence="9">
    <location>
        <position position="66"/>
    </location>
    <ligand>
        <name>Mg(2+)</name>
        <dbReference type="ChEBI" id="CHEBI:18420"/>
    </ligand>
</feature>
<evidence type="ECO:0000256" key="4">
    <source>
        <dbReference type="ARBA" id="ARBA00022842"/>
    </source>
</evidence>
<dbReference type="Pfam" id="PF02581">
    <property type="entry name" value="TMP-TENI"/>
    <property type="match status" value="1"/>
</dbReference>
<keyword evidence="3 9" id="KW-0479">Metal-binding</keyword>
<comment type="function">
    <text evidence="9">Condenses 4-methyl-5-(beta-hydroxyethyl)thiazole monophosphate (THZ-P) and 2-methyl-4-amino-5-hydroxymethyl pyrimidine pyrophosphate (HMP-PP) to form thiamine monophosphate (TMP).</text>
</comment>
<reference evidence="14" key="1">
    <citation type="journal article" date="2019" name="Int. J. Syst. Evol. Microbiol.">
        <title>The Global Catalogue of Microorganisms (GCM) 10K type strain sequencing project: providing services to taxonomists for standard genome sequencing and annotation.</title>
        <authorList>
            <consortium name="The Broad Institute Genomics Platform"/>
            <consortium name="The Broad Institute Genome Sequencing Center for Infectious Disease"/>
            <person name="Wu L."/>
            <person name="Ma J."/>
        </authorList>
    </citation>
    <scope>NUCLEOTIDE SEQUENCE [LARGE SCALE GENOMIC DNA]</scope>
    <source>
        <strain evidence="14">CGMCC 1.12811</strain>
    </source>
</reference>
<comment type="catalytic activity">
    <reaction evidence="7 9 10">
        <text>2-(2-carboxy-4-methylthiazol-5-yl)ethyl phosphate + 4-amino-2-methyl-5-(diphosphooxymethyl)pyrimidine + 2 H(+) = thiamine phosphate + CO2 + diphosphate</text>
        <dbReference type="Rhea" id="RHEA:47848"/>
        <dbReference type="ChEBI" id="CHEBI:15378"/>
        <dbReference type="ChEBI" id="CHEBI:16526"/>
        <dbReference type="ChEBI" id="CHEBI:33019"/>
        <dbReference type="ChEBI" id="CHEBI:37575"/>
        <dbReference type="ChEBI" id="CHEBI:57841"/>
        <dbReference type="ChEBI" id="CHEBI:62890"/>
        <dbReference type="EC" id="2.5.1.3"/>
    </reaction>
</comment>
<dbReference type="NCBIfam" id="NF000736">
    <property type="entry name" value="PRK00043.2-3"/>
    <property type="match status" value="1"/>
</dbReference>
<evidence type="ECO:0000313" key="13">
    <source>
        <dbReference type="EMBL" id="GGA79167.1"/>
    </source>
</evidence>
<accession>A0ABQ1HJL0</accession>
<feature type="binding site" evidence="9">
    <location>
        <position position="65"/>
    </location>
    <ligand>
        <name>4-amino-2-methyl-5-(diphosphooxymethyl)pyrimidine</name>
        <dbReference type="ChEBI" id="CHEBI:57841"/>
    </ligand>
</feature>
<evidence type="ECO:0000256" key="10">
    <source>
        <dbReference type="RuleBase" id="RU003826"/>
    </source>
</evidence>
<dbReference type="InterPro" id="IPR013785">
    <property type="entry name" value="Aldolase_TIM"/>
</dbReference>
<dbReference type="SUPFAM" id="SSF51391">
    <property type="entry name" value="Thiamin phosphate synthase"/>
    <property type="match status" value="1"/>
</dbReference>
<dbReference type="EC" id="2.5.1.3" evidence="9"/>
<dbReference type="InterPro" id="IPR022998">
    <property type="entry name" value="ThiamineP_synth_TenI"/>
</dbReference>
<evidence type="ECO:0000256" key="3">
    <source>
        <dbReference type="ARBA" id="ARBA00022723"/>
    </source>
</evidence>
<evidence type="ECO:0000256" key="11">
    <source>
        <dbReference type="RuleBase" id="RU004253"/>
    </source>
</evidence>
<feature type="binding site" evidence="9">
    <location>
        <position position="166"/>
    </location>
    <ligand>
        <name>2-[(2R,5Z)-2-carboxy-4-methylthiazol-5(2H)-ylidene]ethyl phosphate</name>
        <dbReference type="ChEBI" id="CHEBI:62899"/>
    </ligand>
</feature>
<organism evidence="13 14">
    <name type="scientific">Flavobacterium palustre</name>
    <dbReference type="NCBI Taxonomy" id="1476463"/>
    <lineage>
        <taxon>Bacteria</taxon>
        <taxon>Pseudomonadati</taxon>
        <taxon>Bacteroidota</taxon>
        <taxon>Flavobacteriia</taxon>
        <taxon>Flavobacteriales</taxon>
        <taxon>Flavobacteriaceae</taxon>
        <taxon>Flavobacterium</taxon>
    </lineage>
</organism>
<dbReference type="Gene3D" id="3.20.20.70">
    <property type="entry name" value="Aldolase class I"/>
    <property type="match status" value="1"/>
</dbReference>